<comment type="caution">
    <text evidence="1">The sequence shown here is derived from an EMBL/GenBank/DDBJ whole genome shotgun (WGS) entry which is preliminary data.</text>
</comment>
<reference evidence="1" key="2">
    <citation type="submission" date="2021-04" db="EMBL/GenBank/DDBJ databases">
        <authorList>
            <person name="Gilroy R."/>
        </authorList>
    </citation>
    <scope>NUCLEOTIDE SEQUENCE</scope>
    <source>
        <strain evidence="1">1282</strain>
    </source>
</reference>
<sequence length="128" mass="14382">MIQILPMEDREKERELLAQADGAGDKARVLAMTDRGEQVGAVAVELRGAQLRILRLWAGDYDFSEKPQGETAFFLDTLMRSAASYGETFGATEIVTAFPDFFDFFKARGFEVDDTHAFTPMSTIVRYE</sequence>
<accession>A0A9D1YBE3</accession>
<evidence type="ECO:0000313" key="2">
    <source>
        <dbReference type="Proteomes" id="UP000823915"/>
    </source>
</evidence>
<dbReference type="AlphaFoldDB" id="A0A9D1YBE3"/>
<protein>
    <recommendedName>
        <fullName evidence="3">N-acetyltransferase domain-containing protein</fullName>
    </recommendedName>
</protein>
<proteinExistence type="predicted"/>
<evidence type="ECO:0000313" key="1">
    <source>
        <dbReference type="EMBL" id="HIY25679.1"/>
    </source>
</evidence>
<organism evidence="1 2">
    <name type="scientific">Candidatus Acutalibacter pullistercoris</name>
    <dbReference type="NCBI Taxonomy" id="2838418"/>
    <lineage>
        <taxon>Bacteria</taxon>
        <taxon>Bacillati</taxon>
        <taxon>Bacillota</taxon>
        <taxon>Clostridia</taxon>
        <taxon>Eubacteriales</taxon>
        <taxon>Acutalibacteraceae</taxon>
        <taxon>Acutalibacter</taxon>
    </lineage>
</organism>
<reference evidence="1" key="1">
    <citation type="journal article" date="2021" name="PeerJ">
        <title>Extensive microbial diversity within the chicken gut microbiome revealed by metagenomics and culture.</title>
        <authorList>
            <person name="Gilroy R."/>
            <person name="Ravi A."/>
            <person name="Getino M."/>
            <person name="Pursley I."/>
            <person name="Horton D.L."/>
            <person name="Alikhan N.F."/>
            <person name="Baker D."/>
            <person name="Gharbi K."/>
            <person name="Hall N."/>
            <person name="Watson M."/>
            <person name="Adriaenssens E.M."/>
            <person name="Foster-Nyarko E."/>
            <person name="Jarju S."/>
            <person name="Secka A."/>
            <person name="Antonio M."/>
            <person name="Oren A."/>
            <person name="Chaudhuri R.R."/>
            <person name="La Ragione R."/>
            <person name="Hildebrand F."/>
            <person name="Pallen M.J."/>
        </authorList>
    </citation>
    <scope>NUCLEOTIDE SEQUENCE</scope>
    <source>
        <strain evidence="1">1282</strain>
    </source>
</reference>
<name>A0A9D1YBE3_9FIRM</name>
<dbReference type="Proteomes" id="UP000823915">
    <property type="component" value="Unassembled WGS sequence"/>
</dbReference>
<gene>
    <name evidence="1" type="ORF">H9838_00715</name>
</gene>
<dbReference type="EMBL" id="DXDU01000010">
    <property type="protein sequence ID" value="HIY25679.1"/>
    <property type="molecule type" value="Genomic_DNA"/>
</dbReference>
<evidence type="ECO:0008006" key="3">
    <source>
        <dbReference type="Google" id="ProtNLM"/>
    </source>
</evidence>